<dbReference type="CDD" id="cd06362">
    <property type="entry name" value="PBP1_mGluR"/>
    <property type="match status" value="1"/>
</dbReference>
<keyword evidence="8" id="KW-0675">Receptor</keyword>
<feature type="region of interest" description="Disordered" evidence="12">
    <location>
        <begin position="233"/>
        <end position="256"/>
    </location>
</feature>
<feature type="region of interest" description="Disordered" evidence="12">
    <location>
        <begin position="1877"/>
        <end position="1901"/>
    </location>
</feature>
<dbReference type="InterPro" id="IPR038550">
    <property type="entry name" value="GPCR_3_9-Cys_sf"/>
</dbReference>
<keyword evidence="5 13" id="KW-1133">Transmembrane helix</keyword>
<dbReference type="InterPro" id="IPR017978">
    <property type="entry name" value="GPCR_3_C"/>
</dbReference>
<dbReference type="FunFam" id="3.40.50.2300:FF:000681">
    <property type="entry name" value="Metabotropic glutamate receptor-like Protein"/>
    <property type="match status" value="1"/>
</dbReference>
<feature type="transmembrane region" description="Helical" evidence="13">
    <location>
        <begin position="1662"/>
        <end position="1683"/>
    </location>
</feature>
<evidence type="ECO:0000256" key="2">
    <source>
        <dbReference type="ARBA" id="ARBA00007242"/>
    </source>
</evidence>
<evidence type="ECO:0000256" key="6">
    <source>
        <dbReference type="ARBA" id="ARBA00023040"/>
    </source>
</evidence>
<keyword evidence="10" id="KW-0807">Transducer</keyword>
<dbReference type="PRINTS" id="PR00593">
    <property type="entry name" value="MTABOTROPICR"/>
</dbReference>
<dbReference type="Pfam" id="PF07562">
    <property type="entry name" value="NCD3G"/>
    <property type="match status" value="1"/>
</dbReference>
<dbReference type="CDD" id="cd15045">
    <property type="entry name" value="7tmC_mGluRs"/>
    <property type="match status" value="1"/>
</dbReference>
<name>A0A6J1PMB3_9HYME</name>
<dbReference type="FunFam" id="3.40.50.2300:FF:000145">
    <property type="entry name" value="Glutamate receptor, metabotropic"/>
    <property type="match status" value="1"/>
</dbReference>
<keyword evidence="6" id="KW-0297">G-protein coupled receptor</keyword>
<evidence type="ECO:0000256" key="10">
    <source>
        <dbReference type="ARBA" id="ARBA00023224"/>
    </source>
</evidence>
<dbReference type="PROSITE" id="PS50259">
    <property type="entry name" value="G_PROTEIN_RECEP_F3_4"/>
    <property type="match status" value="1"/>
</dbReference>
<feature type="compositionally biased region" description="Basic and acidic residues" evidence="12">
    <location>
        <begin position="235"/>
        <end position="247"/>
    </location>
</feature>
<dbReference type="SUPFAM" id="SSF53822">
    <property type="entry name" value="Periplasmic binding protein-like I"/>
    <property type="match status" value="1"/>
</dbReference>
<dbReference type="InterPro" id="IPR000162">
    <property type="entry name" value="GPCR_3_mtglu_rcpt"/>
</dbReference>
<dbReference type="PRINTS" id="PR00248">
    <property type="entry name" value="GPCRMGR"/>
</dbReference>
<feature type="transmembrane region" description="Helical" evidence="13">
    <location>
        <begin position="1542"/>
        <end position="1562"/>
    </location>
</feature>
<evidence type="ECO:0000313" key="17">
    <source>
        <dbReference type="RefSeq" id="XP_024870482.1"/>
    </source>
</evidence>
<dbReference type="InterPro" id="IPR028082">
    <property type="entry name" value="Peripla_BP_I"/>
</dbReference>
<evidence type="ECO:0000313" key="15">
    <source>
        <dbReference type="Proteomes" id="UP000504618"/>
    </source>
</evidence>
<feature type="transmembrane region" description="Helical" evidence="13">
    <location>
        <begin position="1615"/>
        <end position="1635"/>
    </location>
</feature>
<dbReference type="GO" id="GO:0005886">
    <property type="term" value="C:plasma membrane"/>
    <property type="evidence" value="ECO:0007669"/>
    <property type="project" value="UniProtKB-SubCell"/>
</dbReference>
<feature type="transmembrane region" description="Helical" evidence="13">
    <location>
        <begin position="1721"/>
        <end position="1744"/>
    </location>
</feature>
<evidence type="ECO:0000313" key="16">
    <source>
        <dbReference type="RefSeq" id="XP_024870481.1"/>
    </source>
</evidence>
<feature type="region of interest" description="Disordered" evidence="12">
    <location>
        <begin position="515"/>
        <end position="534"/>
    </location>
</feature>
<feature type="domain" description="G-protein coupled receptors family 3 profile" evidence="14">
    <location>
        <begin position="1504"/>
        <end position="1767"/>
    </location>
</feature>
<feature type="region of interest" description="Disordered" evidence="12">
    <location>
        <begin position="158"/>
        <end position="180"/>
    </location>
</feature>
<comment type="similarity">
    <text evidence="2">Belongs to the G-protein coupled receptor 3 family.</text>
</comment>
<evidence type="ECO:0000256" key="8">
    <source>
        <dbReference type="ARBA" id="ARBA00023170"/>
    </source>
</evidence>
<dbReference type="Proteomes" id="UP000504618">
    <property type="component" value="Unplaced"/>
</dbReference>
<keyword evidence="4 13" id="KW-0812">Transmembrane</keyword>
<dbReference type="RefSeq" id="XP_024870483.1">
    <property type="nucleotide sequence ID" value="XM_025014715.1"/>
</dbReference>
<keyword evidence="3" id="KW-1003">Cell membrane</keyword>
<dbReference type="GO" id="GO:0004930">
    <property type="term" value="F:G protein-coupled receptor activity"/>
    <property type="evidence" value="ECO:0007669"/>
    <property type="project" value="UniProtKB-KW"/>
</dbReference>
<evidence type="ECO:0000256" key="12">
    <source>
        <dbReference type="SAM" id="MobiDB-lite"/>
    </source>
</evidence>
<organism evidence="15 16">
    <name type="scientific">Temnothorax curvispinosus</name>
    <dbReference type="NCBI Taxonomy" id="300111"/>
    <lineage>
        <taxon>Eukaryota</taxon>
        <taxon>Metazoa</taxon>
        <taxon>Ecdysozoa</taxon>
        <taxon>Arthropoda</taxon>
        <taxon>Hexapoda</taxon>
        <taxon>Insecta</taxon>
        <taxon>Pterygota</taxon>
        <taxon>Neoptera</taxon>
        <taxon>Endopterygota</taxon>
        <taxon>Hymenoptera</taxon>
        <taxon>Apocrita</taxon>
        <taxon>Aculeata</taxon>
        <taxon>Formicoidea</taxon>
        <taxon>Formicidae</taxon>
        <taxon>Myrmicinae</taxon>
        <taxon>Temnothorax</taxon>
    </lineage>
</organism>
<sequence length="1901" mass="214195">MRRRGDVMWRNFGWTAILATWTIFLILNSGLAGERILKKPQNNNEDNVHHETTHPVFDKKVVDYSRLRYARENFKSNDRSSMHAKAVSLEFKNTENRDSRLNGHEKHIAMSNAIATTKYLKDSDDKSERLITKRMGNVWLSKVIVMEKSKNTRNYLKFMSSLRPPPPTSQELKSASRKKRRKERTIYVFLNDHKKMGTIRHDIQAHDKKGGRWKKYERDRIFSGENGMTAFFPDKFTKNSRSEKDSSTQKLKNSDISQLKTTKAEIIVSRYANGAHKHNRNERDFRQSLELTKNSTNKLIYVRVNDKSRKVEPTFSNYSSSEVNRSCGNETITTTTDNAIIENSPYQRSVAVTWTTLIFNSKISSVNGEVGDEENTVSPSSEYSKSKSYKVNEFLASAETYKRNEYSKVGFKVSTDTQGNKKENGNSVDSFTSRASNSLNNHFAKKRASFTKRPFLHRKKNELKASDIFDQRRQYYFPTSDINTNRKTRKLGEMRIRKKTEEKEITAAANYATHDTLGIEPDPSPTNLSTKGIDKSNLDYQMPVRISVTQKRNPIHVRHVGSDADCERRRRTEFEAGVRDAFRIGLRNVSNPSTTAKFNSFLDQKPNGRPKYSQKFHAINVGTLPRIAETTDGKLEHDRDEPRGTSTESVSIFFGAANVGDNSIGMRKINGHVQSSSELTDEPGLENVRVTTRRGGNHRDMHEGSGFYSRSDGVHNSKYRRYKRHEDRNTPRISTSTEFDSGTWKTLDTATTTSNLLIEFTANPPISTTETNNVDKISTSAKKVLTSVEAPPSSKYREFQKEWQSTPLTTNHDERYTNAPARMGSNASDSSEISLIDAPKTFNVSSVETPYLIEAHDRSRATTKIDNSIIPKEVPPAVEANVRISDATNKNFEVSSTELINSQGEHGAYGNESVWTIDPLPQKNNDPSRGIFESITMENIIDSSASDVLSDQWPVKHSAVVEGDLVLGGLMMVHEREDRITCGRVMPQGGIQALEAMLYTLDTLNDREIVPGVKIGAHILDDCDKDTYGLEMAVDFIKGSISNIDGAEYHCNKTAVRKVISGVVGAASSVTSIQVANLLRLFKIPQVSYFSTSPELSNKQRFEYFTRTIPSDHYQVKAMVDIVLTMGWSYVSIIYEESNYGIKAFEELEELLGRYNICIAVKEKLVKDSGVAKEVAYDNIVLKLLTKPRARGCIIFGSDQEVAGVMRAVRRCKATGVFSWIGSDGWSARGLVSNGNEPEVEGTLSVQPQANPVKGFEEYFLNLTVENNRRNPWFVEFWEDHFKCRYPNSPRTRYNTNYTETCTTKERLTKQNTAFEDQLQFVSDAVMAFAYAFRDMHRDLCQGKAGLCDEMKPTKGTTLLQYLRKVDFEGLSGDKFRFDKDGDGPARYNIIHFKQTEPGKYKWIRVGKYLEGELRLNMSEIQFKLGHPQPPVSVCSLPCEVGQAKKYVEGERCCWHCFNCTQYQIRDSNDETQCSQCERGTLPDETHSMCQDVPEEFLRPESGWAIGAMSFSATGILVTLFVCGVFLKHNDTPVVRASGRELSYVLLLGILLCYLVTFTLIFKPTHIVCGIQRFAAGFCFTVVYAALLTKTNRISRIFNAGSAKRPSFISPRSQLIICSGLVSVQILINIVWMIIDPARAMHHYPTMEDNLLVCNNYIDTSYMIAFTYPIILIIVCTIYAVLTRKIPEAFNESKHIGLTMYTTCVIWLAFVPLYYGTGSNVALRITSMSVTISLSASVTVVCLFSPKLYIILIRPERNVRPTVRAGRPNPTKSSAITVTNASSMMGPVTATTVLTAATCDQNKAIKKHIASTMDCSTQSEYYEMELKERKNGESLTTCISRSTQTTANEKEFVTVVTSNKKSPDVIVSASNMESINSTTTKRLNSNARIGNGPLSQSDVSL</sequence>
<dbReference type="RefSeq" id="XP_024870481.1">
    <property type="nucleotide sequence ID" value="XM_025014713.1"/>
</dbReference>
<evidence type="ECO:0000256" key="11">
    <source>
        <dbReference type="ARBA" id="ARBA00054813"/>
    </source>
</evidence>
<evidence type="ECO:0000256" key="13">
    <source>
        <dbReference type="SAM" id="Phobius"/>
    </source>
</evidence>
<evidence type="ECO:0000256" key="9">
    <source>
        <dbReference type="ARBA" id="ARBA00023180"/>
    </source>
</evidence>
<keyword evidence="7 13" id="KW-0472">Membrane</keyword>
<dbReference type="OrthoDB" id="425344at2759"/>
<dbReference type="InterPro" id="IPR050726">
    <property type="entry name" value="mGluR"/>
</dbReference>
<accession>A0A6J1PMB3</accession>
<evidence type="ECO:0000256" key="1">
    <source>
        <dbReference type="ARBA" id="ARBA00004651"/>
    </source>
</evidence>
<evidence type="ECO:0000259" key="14">
    <source>
        <dbReference type="PROSITE" id="PS50259"/>
    </source>
</evidence>
<evidence type="ECO:0000256" key="4">
    <source>
        <dbReference type="ARBA" id="ARBA00022692"/>
    </source>
</evidence>
<dbReference type="CTD" id="100117179"/>
<dbReference type="InterPro" id="IPR011500">
    <property type="entry name" value="GPCR_3_9-Cys_dom"/>
</dbReference>
<dbReference type="FunFam" id="2.10.50.30:FF:000001">
    <property type="entry name" value="metabotropic glutamate receptor 1"/>
    <property type="match status" value="1"/>
</dbReference>
<dbReference type="RefSeq" id="XP_024870482.1">
    <property type="nucleotide sequence ID" value="XM_025014714.1"/>
</dbReference>
<comment type="subcellular location">
    <subcellularLocation>
        <location evidence="1">Cell membrane</location>
        <topology evidence="1">Multi-pass membrane protein</topology>
    </subcellularLocation>
</comment>
<evidence type="ECO:0000256" key="3">
    <source>
        <dbReference type="ARBA" id="ARBA00022475"/>
    </source>
</evidence>
<protein>
    <submittedName>
        <fullName evidence="16 17">Uncharacterized protein LOC112453783 isoform X1</fullName>
    </submittedName>
</protein>
<dbReference type="InterPro" id="IPR001828">
    <property type="entry name" value="ANF_lig-bd_rcpt"/>
</dbReference>
<proteinExistence type="inferred from homology"/>
<dbReference type="Pfam" id="PF00003">
    <property type="entry name" value="7tm_3"/>
    <property type="match status" value="1"/>
</dbReference>
<dbReference type="GeneID" id="112453783"/>
<dbReference type="InterPro" id="IPR000337">
    <property type="entry name" value="GPCR_3"/>
</dbReference>
<keyword evidence="15" id="KW-1185">Reference proteome</keyword>
<dbReference type="Pfam" id="PF01094">
    <property type="entry name" value="ANF_receptor"/>
    <property type="match status" value="1"/>
</dbReference>
<feature type="transmembrane region" description="Helical" evidence="13">
    <location>
        <begin position="1574"/>
        <end position="1594"/>
    </location>
</feature>
<comment type="function">
    <text evidence="11">G-protein coupled receptor for glutamate. Ligand binding causes a conformation change that triggers signaling via guanine nucleotide-binding proteins (G proteins) and modulates the activity of down-stream effectors.</text>
</comment>
<feature type="transmembrane region" description="Helical" evidence="13">
    <location>
        <begin position="1504"/>
        <end position="1527"/>
    </location>
</feature>
<feature type="transmembrane region" description="Helical" evidence="13">
    <location>
        <begin position="1695"/>
        <end position="1715"/>
    </location>
</feature>
<reference evidence="16 17" key="1">
    <citation type="submission" date="2025-04" db="UniProtKB">
        <authorList>
            <consortium name="RefSeq"/>
        </authorList>
    </citation>
    <scope>IDENTIFICATION</scope>
    <source>
        <tissue evidence="16 17">Whole body</tissue>
    </source>
</reference>
<keyword evidence="9" id="KW-0325">Glycoprotein</keyword>
<gene>
    <name evidence="16 17 18" type="primary">LOC112453783</name>
</gene>
<dbReference type="Gene3D" id="2.10.50.30">
    <property type="entry name" value="GPCR, family 3, nine cysteines domain"/>
    <property type="match status" value="1"/>
</dbReference>
<feature type="region of interest" description="Disordered" evidence="12">
    <location>
        <begin position="810"/>
        <end position="831"/>
    </location>
</feature>
<dbReference type="Gene3D" id="3.40.50.2300">
    <property type="match status" value="2"/>
</dbReference>
<dbReference type="PANTHER" id="PTHR24060">
    <property type="entry name" value="METABOTROPIC GLUTAMATE RECEPTOR"/>
    <property type="match status" value="1"/>
</dbReference>
<evidence type="ECO:0000313" key="18">
    <source>
        <dbReference type="RefSeq" id="XP_024870483.1"/>
    </source>
</evidence>
<evidence type="ECO:0000256" key="5">
    <source>
        <dbReference type="ARBA" id="ARBA00022989"/>
    </source>
</evidence>
<evidence type="ECO:0000256" key="7">
    <source>
        <dbReference type="ARBA" id="ARBA00023136"/>
    </source>
</evidence>